<evidence type="ECO:0000313" key="3">
    <source>
        <dbReference type="Proteomes" id="UP001430360"/>
    </source>
</evidence>
<keyword evidence="3" id="KW-1185">Reference proteome</keyword>
<organism evidence="2 3">
    <name type="scientific">Luteimonas fraxinea</name>
    <dbReference type="NCBI Taxonomy" id="2901869"/>
    <lineage>
        <taxon>Bacteria</taxon>
        <taxon>Pseudomonadati</taxon>
        <taxon>Pseudomonadota</taxon>
        <taxon>Gammaproteobacteria</taxon>
        <taxon>Lysobacterales</taxon>
        <taxon>Lysobacteraceae</taxon>
        <taxon>Luteimonas</taxon>
    </lineage>
</organism>
<feature type="chain" id="PRO_5045168933" description="Lipoprotein" evidence="1">
    <location>
        <begin position="25"/>
        <end position="94"/>
    </location>
</feature>
<proteinExistence type="predicted"/>
<dbReference type="Proteomes" id="UP001430360">
    <property type="component" value="Unassembled WGS sequence"/>
</dbReference>
<dbReference type="PROSITE" id="PS51257">
    <property type="entry name" value="PROKAR_LIPOPROTEIN"/>
    <property type="match status" value="1"/>
</dbReference>
<evidence type="ECO:0000256" key="1">
    <source>
        <dbReference type="SAM" id="SignalP"/>
    </source>
</evidence>
<dbReference type="EMBL" id="JAJQKU010000001">
    <property type="protein sequence ID" value="MCD9096182.1"/>
    <property type="molecule type" value="Genomic_DNA"/>
</dbReference>
<reference evidence="2" key="1">
    <citation type="submission" date="2021-12" db="EMBL/GenBank/DDBJ databases">
        <authorList>
            <person name="Ulrich A."/>
        </authorList>
    </citation>
    <scope>NUCLEOTIDE SEQUENCE</scope>
    <source>
        <strain evidence="2">A1P009</strain>
    </source>
</reference>
<reference evidence="2" key="2">
    <citation type="journal article" date="2022" name="Syst. Appl. Microbiol.">
        <title>Physiological and genomic characterisation of Luteimonas fraxinea sp. nov., a bacterial species associated with trees tolerant to ash dieback.</title>
        <authorList>
            <person name="Ulrich K."/>
            <person name="Becker R."/>
            <person name="Behrendt U."/>
            <person name="Kube M."/>
            <person name="Schneck V."/>
            <person name="Ulrich A."/>
        </authorList>
    </citation>
    <scope>NUCLEOTIDE SEQUENCE</scope>
    <source>
        <strain evidence="2">A1P009</strain>
    </source>
</reference>
<sequence>MRVACAIAVLVLAGCAGRSPRADAPLVTPCLDEPTAYVPGEPQAPADGAPIPDSYVVALKGWANSLLGVVTQDRIAWRGERRCIRRFQEAGQIR</sequence>
<feature type="signal peptide" evidence="1">
    <location>
        <begin position="1"/>
        <end position="24"/>
    </location>
</feature>
<evidence type="ECO:0008006" key="4">
    <source>
        <dbReference type="Google" id="ProtNLM"/>
    </source>
</evidence>
<gene>
    <name evidence="2" type="ORF">LTT95_04435</name>
</gene>
<protein>
    <recommendedName>
        <fullName evidence="4">Lipoprotein</fullName>
    </recommendedName>
</protein>
<name>A0ABS8UBD3_9GAMM</name>
<comment type="caution">
    <text evidence="2">The sequence shown here is derived from an EMBL/GenBank/DDBJ whole genome shotgun (WGS) entry which is preliminary data.</text>
</comment>
<evidence type="ECO:0000313" key="2">
    <source>
        <dbReference type="EMBL" id="MCD9096182.1"/>
    </source>
</evidence>
<dbReference type="RefSeq" id="WP_232134655.1">
    <property type="nucleotide sequence ID" value="NZ_JAJQKU010000001.1"/>
</dbReference>
<keyword evidence="1" id="KW-0732">Signal</keyword>
<accession>A0ABS8UBD3</accession>